<feature type="transmembrane region" description="Helical" evidence="1">
    <location>
        <begin position="181"/>
        <end position="199"/>
    </location>
</feature>
<sequence length="253" mass="29191">MEFKGAMGGIYRLTEWITRFAATNLLWALCSSPFLFFIVMKLIVMSQQLTNESLQMNWAMAIVAPLTLFPATAAMFTVVRKWVMGDSDIPVFRTFFSGYKQNYKQSLVGGLFYTLLTVVMYVDYTVYMTQFPNLQMIGVIMLILLIILFVSMFNFFSMVAHYHMTIGQIIKNAILLTLIRPFRVFSTLLGSAVLVYIGIRYPVLFIFFVPCLIAWFAFFNFYGTFMKMQEQLEKQKINGESEGEETAVEETKK</sequence>
<dbReference type="EMBL" id="JAPCKK010000016">
    <property type="protein sequence ID" value="MDP4097737.1"/>
    <property type="molecule type" value="Genomic_DNA"/>
</dbReference>
<gene>
    <name evidence="2" type="ORF">OIN60_13250</name>
</gene>
<dbReference type="Pfam" id="PF04854">
    <property type="entry name" value="DUF624"/>
    <property type="match status" value="1"/>
</dbReference>
<keyword evidence="3" id="KW-1185">Reference proteome</keyword>
<keyword evidence="1" id="KW-0812">Transmembrane</keyword>
<feature type="transmembrane region" description="Helical" evidence="1">
    <location>
        <begin position="205"/>
        <end position="225"/>
    </location>
</feature>
<name>A0ABT9FTF1_9BACL</name>
<accession>A0ABT9FTF1</accession>
<evidence type="ECO:0000313" key="3">
    <source>
        <dbReference type="Proteomes" id="UP001241848"/>
    </source>
</evidence>
<protein>
    <submittedName>
        <fullName evidence="2">DUF624 domain-containing protein</fullName>
    </submittedName>
</protein>
<organism evidence="2 3">
    <name type="scientific">Paenibacillus zeirhizosphaerae</name>
    <dbReference type="NCBI Taxonomy" id="2987519"/>
    <lineage>
        <taxon>Bacteria</taxon>
        <taxon>Bacillati</taxon>
        <taxon>Bacillota</taxon>
        <taxon>Bacilli</taxon>
        <taxon>Bacillales</taxon>
        <taxon>Paenibacillaceae</taxon>
        <taxon>Paenibacillus</taxon>
    </lineage>
</organism>
<evidence type="ECO:0000256" key="1">
    <source>
        <dbReference type="SAM" id="Phobius"/>
    </source>
</evidence>
<keyword evidence="1" id="KW-0472">Membrane</keyword>
<dbReference type="InterPro" id="IPR006938">
    <property type="entry name" value="DUF624"/>
</dbReference>
<feature type="transmembrane region" description="Helical" evidence="1">
    <location>
        <begin position="21"/>
        <end position="44"/>
    </location>
</feature>
<keyword evidence="1" id="KW-1133">Transmembrane helix</keyword>
<feature type="transmembrane region" description="Helical" evidence="1">
    <location>
        <begin position="106"/>
        <end position="124"/>
    </location>
</feature>
<dbReference type="RefSeq" id="WP_305755316.1">
    <property type="nucleotide sequence ID" value="NZ_JAPCKK010000016.1"/>
</dbReference>
<dbReference type="Proteomes" id="UP001241848">
    <property type="component" value="Unassembled WGS sequence"/>
</dbReference>
<comment type="caution">
    <text evidence="2">The sequence shown here is derived from an EMBL/GenBank/DDBJ whole genome shotgun (WGS) entry which is preliminary data.</text>
</comment>
<feature type="transmembrane region" description="Helical" evidence="1">
    <location>
        <begin position="56"/>
        <end position="79"/>
    </location>
</feature>
<reference evidence="2 3" key="1">
    <citation type="submission" date="2022-10" db="EMBL/GenBank/DDBJ databases">
        <title>Paenibacillus description and whole genome data of maize root bacterial community.</title>
        <authorList>
            <person name="Marton D."/>
            <person name="Farkas M."/>
            <person name="Cserhati M."/>
        </authorList>
    </citation>
    <scope>NUCLEOTIDE SEQUENCE [LARGE SCALE GENOMIC DNA]</scope>
    <source>
        <strain evidence="2 3">P96</strain>
    </source>
</reference>
<feature type="transmembrane region" description="Helical" evidence="1">
    <location>
        <begin position="136"/>
        <end position="160"/>
    </location>
</feature>
<proteinExistence type="predicted"/>
<evidence type="ECO:0000313" key="2">
    <source>
        <dbReference type="EMBL" id="MDP4097737.1"/>
    </source>
</evidence>